<dbReference type="EMBL" id="JBDNCH010000002">
    <property type="protein sequence ID" value="MEN9062551.1"/>
    <property type="molecule type" value="Genomic_DNA"/>
</dbReference>
<name>A0AAW9SQN1_9RHOB</name>
<accession>A0AAW9SQN1</accession>
<feature type="transmembrane region" description="Helical" evidence="19">
    <location>
        <begin position="126"/>
        <end position="147"/>
    </location>
</feature>
<proteinExistence type="inferred from homology"/>
<evidence type="ECO:0000313" key="22">
    <source>
        <dbReference type="Proteomes" id="UP001428774"/>
    </source>
</evidence>
<evidence type="ECO:0000256" key="18">
    <source>
        <dbReference type="ARBA" id="ARBA00049504"/>
    </source>
</evidence>
<comment type="catalytic activity">
    <reaction evidence="18 19">
        <text>alpha-ribazole 5'-phosphate + adenosylcob(III)inamide-GDP = adenosylcob(III)alamin 5'-phosphate + GMP + H(+)</text>
        <dbReference type="Rhea" id="RHEA:23560"/>
        <dbReference type="ChEBI" id="CHEBI:15378"/>
        <dbReference type="ChEBI" id="CHEBI:57918"/>
        <dbReference type="ChEBI" id="CHEBI:58115"/>
        <dbReference type="ChEBI" id="CHEBI:60487"/>
        <dbReference type="ChEBI" id="CHEBI:60493"/>
        <dbReference type="EC" id="2.7.8.26"/>
    </reaction>
</comment>
<evidence type="ECO:0000256" key="14">
    <source>
        <dbReference type="ARBA" id="ARBA00025228"/>
    </source>
</evidence>
<comment type="caution">
    <text evidence="21">The sequence shown here is derived from an EMBL/GenBank/DDBJ whole genome shotgun (WGS) entry which is preliminary data.</text>
</comment>
<evidence type="ECO:0000256" key="1">
    <source>
        <dbReference type="ARBA" id="ARBA00001946"/>
    </source>
</evidence>
<keyword evidence="7 19" id="KW-1003">Cell membrane</keyword>
<evidence type="ECO:0000256" key="17">
    <source>
        <dbReference type="ARBA" id="ARBA00048623"/>
    </source>
</evidence>
<comment type="catalytic activity">
    <reaction evidence="17 19">
        <text>alpha-ribazole + adenosylcob(III)inamide-GDP = adenosylcob(III)alamin + GMP + H(+)</text>
        <dbReference type="Rhea" id="RHEA:16049"/>
        <dbReference type="ChEBI" id="CHEBI:10329"/>
        <dbReference type="ChEBI" id="CHEBI:15378"/>
        <dbReference type="ChEBI" id="CHEBI:18408"/>
        <dbReference type="ChEBI" id="CHEBI:58115"/>
        <dbReference type="ChEBI" id="CHEBI:60487"/>
        <dbReference type="EC" id="2.7.8.26"/>
    </reaction>
</comment>
<comment type="caution">
    <text evidence="19">Lacks conserved residue(s) required for the propagation of feature annotation.</text>
</comment>
<protein>
    <recommendedName>
        <fullName evidence="6 19">Adenosylcobinamide-GDP ribazoletransferase</fullName>
        <ecNumber evidence="5 19">2.7.8.26</ecNumber>
    </recommendedName>
    <alternativeName>
        <fullName evidence="16 19">Cobalamin synthase</fullName>
    </alternativeName>
    <alternativeName>
        <fullName evidence="15 19">Cobalamin-5'-phosphate synthase</fullName>
    </alternativeName>
</protein>
<evidence type="ECO:0000313" key="21">
    <source>
        <dbReference type="EMBL" id="MEN9062551.1"/>
    </source>
</evidence>
<evidence type="ECO:0000256" key="4">
    <source>
        <dbReference type="ARBA" id="ARBA00010561"/>
    </source>
</evidence>
<evidence type="ECO:0000256" key="10">
    <source>
        <dbReference type="ARBA" id="ARBA00022692"/>
    </source>
</evidence>
<dbReference type="GO" id="GO:0005886">
    <property type="term" value="C:plasma membrane"/>
    <property type="evidence" value="ECO:0007669"/>
    <property type="project" value="UniProtKB-SubCell"/>
</dbReference>
<dbReference type="PANTHER" id="PTHR34148">
    <property type="entry name" value="ADENOSYLCOBINAMIDE-GDP RIBAZOLETRANSFERASE"/>
    <property type="match status" value="1"/>
</dbReference>
<evidence type="ECO:0000256" key="16">
    <source>
        <dbReference type="ARBA" id="ARBA00032853"/>
    </source>
</evidence>
<feature type="region of interest" description="Disordered" evidence="20">
    <location>
        <begin position="259"/>
        <end position="289"/>
    </location>
</feature>
<dbReference type="AlphaFoldDB" id="A0AAW9SQN1"/>
<dbReference type="EC" id="2.7.8.26" evidence="5 19"/>
<dbReference type="Proteomes" id="UP001428774">
    <property type="component" value="Unassembled WGS sequence"/>
</dbReference>
<evidence type="ECO:0000256" key="6">
    <source>
        <dbReference type="ARBA" id="ARBA00015850"/>
    </source>
</evidence>
<evidence type="ECO:0000256" key="5">
    <source>
        <dbReference type="ARBA" id="ARBA00013200"/>
    </source>
</evidence>
<evidence type="ECO:0000256" key="19">
    <source>
        <dbReference type="HAMAP-Rule" id="MF_00719"/>
    </source>
</evidence>
<evidence type="ECO:0000256" key="15">
    <source>
        <dbReference type="ARBA" id="ARBA00032605"/>
    </source>
</evidence>
<comment type="pathway">
    <text evidence="3 19">Cofactor biosynthesis; adenosylcobalamin biosynthesis; adenosylcobalamin from cob(II)yrinate a,c-diamide: step 7/7.</text>
</comment>
<reference evidence="21 22" key="1">
    <citation type="submission" date="2024-05" db="EMBL/GenBank/DDBJ databases">
        <title>Genome sequence of Ponticoccus litoralis KCCM 90028.</title>
        <authorList>
            <person name="Kim J.M."/>
            <person name="Lee J.K."/>
            <person name="Choi B.J."/>
            <person name="Bayburt H."/>
            <person name="Baek J.H."/>
            <person name="Jeon C.O."/>
        </authorList>
    </citation>
    <scope>NUCLEOTIDE SEQUENCE [LARGE SCALE GENOMIC DNA]</scope>
    <source>
        <strain evidence="21 22">KCCM 90028</strain>
    </source>
</reference>
<keyword evidence="12 19" id="KW-1133">Transmembrane helix</keyword>
<evidence type="ECO:0000256" key="9">
    <source>
        <dbReference type="ARBA" id="ARBA00022679"/>
    </source>
</evidence>
<comment type="subcellular location">
    <subcellularLocation>
        <location evidence="2 19">Cell membrane</location>
        <topology evidence="2 19">Multi-pass membrane protein</topology>
    </subcellularLocation>
</comment>
<keyword evidence="11 19" id="KW-0460">Magnesium</keyword>
<evidence type="ECO:0000256" key="2">
    <source>
        <dbReference type="ARBA" id="ARBA00004651"/>
    </source>
</evidence>
<dbReference type="InterPro" id="IPR003805">
    <property type="entry name" value="CobS"/>
</dbReference>
<evidence type="ECO:0000256" key="3">
    <source>
        <dbReference type="ARBA" id="ARBA00004663"/>
    </source>
</evidence>
<dbReference type="GO" id="GO:0008818">
    <property type="term" value="F:cobalamin 5'-phosphate synthase activity"/>
    <property type="evidence" value="ECO:0007669"/>
    <property type="project" value="UniProtKB-UniRule"/>
</dbReference>
<dbReference type="RefSeq" id="WP_347167507.1">
    <property type="nucleotide sequence ID" value="NZ_JBDNCH010000002.1"/>
</dbReference>
<keyword evidence="13 19" id="KW-0472">Membrane</keyword>
<comment type="function">
    <text evidence="14 19">Joins adenosylcobinamide-GDP and alpha-ribazole to generate adenosylcobalamin (Ado-cobalamin). Also synthesizes adenosylcobalamin 5'-phosphate from adenosylcobinamide-GDP and alpha-ribazole 5'-phosphate.</text>
</comment>
<dbReference type="PANTHER" id="PTHR34148:SF1">
    <property type="entry name" value="ADENOSYLCOBINAMIDE-GDP RIBAZOLETRANSFERASE"/>
    <property type="match status" value="1"/>
</dbReference>
<sequence>MIAVQRDGETMELHRTLRLEGTLFLMALGYLTRLPVPADLPESDDLTVRAVKYQPAVGALVGGIAATVLWLASAVLPGMVAVLLGVAAAIVVTGAFHEDGLADAADGLGAGRDRNQTLHIMNDARLGTYGGLALGLVLALRVALLAAMPPLEAGLALIAAHGVARMGVVHVMARNTSAHLVGLRALMPNVTPDGYRIALASTLVLMVPLVLAVGPLATLFGFVAAVLCAQVVRILFIRRIGGWTGTALAPRSRWAKSASTSASRSGSDGLTRPLSGAPGGKTCSEERYF</sequence>
<evidence type="ECO:0000256" key="12">
    <source>
        <dbReference type="ARBA" id="ARBA00022989"/>
    </source>
</evidence>
<gene>
    <name evidence="19" type="primary">cobS</name>
    <name evidence="21" type="ORF">ABFB10_17745</name>
</gene>
<keyword evidence="10 19" id="KW-0812">Transmembrane</keyword>
<keyword evidence="9 19" id="KW-0808">Transferase</keyword>
<dbReference type="GO" id="GO:0009236">
    <property type="term" value="P:cobalamin biosynthetic process"/>
    <property type="evidence" value="ECO:0007669"/>
    <property type="project" value="UniProtKB-UniRule"/>
</dbReference>
<evidence type="ECO:0000256" key="8">
    <source>
        <dbReference type="ARBA" id="ARBA00022573"/>
    </source>
</evidence>
<evidence type="ECO:0000256" key="7">
    <source>
        <dbReference type="ARBA" id="ARBA00022475"/>
    </source>
</evidence>
<dbReference type="HAMAP" id="MF_00719">
    <property type="entry name" value="CobS"/>
    <property type="match status" value="1"/>
</dbReference>
<comment type="cofactor">
    <cofactor evidence="1 19">
        <name>Mg(2+)</name>
        <dbReference type="ChEBI" id="CHEBI:18420"/>
    </cofactor>
</comment>
<evidence type="ECO:0000256" key="20">
    <source>
        <dbReference type="SAM" id="MobiDB-lite"/>
    </source>
</evidence>
<evidence type="ECO:0000256" key="13">
    <source>
        <dbReference type="ARBA" id="ARBA00023136"/>
    </source>
</evidence>
<dbReference type="Pfam" id="PF02654">
    <property type="entry name" value="CobS"/>
    <property type="match status" value="1"/>
</dbReference>
<dbReference type="GO" id="GO:0051073">
    <property type="term" value="F:adenosylcobinamide-GDP ribazoletransferase activity"/>
    <property type="evidence" value="ECO:0007669"/>
    <property type="project" value="UniProtKB-UniRule"/>
</dbReference>
<comment type="similarity">
    <text evidence="4 19">Belongs to the CobS family.</text>
</comment>
<evidence type="ECO:0000256" key="11">
    <source>
        <dbReference type="ARBA" id="ARBA00022842"/>
    </source>
</evidence>
<keyword evidence="8 19" id="KW-0169">Cobalamin biosynthesis</keyword>
<keyword evidence="22" id="KW-1185">Reference proteome</keyword>
<organism evidence="21 22">
    <name type="scientific">Ponticoccus litoralis</name>
    <dbReference type="NCBI Taxonomy" id="422297"/>
    <lineage>
        <taxon>Bacteria</taxon>
        <taxon>Pseudomonadati</taxon>
        <taxon>Pseudomonadota</taxon>
        <taxon>Alphaproteobacteria</taxon>
        <taxon>Rhodobacterales</taxon>
        <taxon>Roseobacteraceae</taxon>
        <taxon>Ponticoccus</taxon>
    </lineage>
</organism>
<feature type="transmembrane region" description="Helical" evidence="19">
    <location>
        <begin position="58"/>
        <end position="91"/>
    </location>
</feature>